<evidence type="ECO:0000256" key="3">
    <source>
        <dbReference type="SAM" id="Coils"/>
    </source>
</evidence>
<keyword evidence="3" id="KW-0175">Coiled coil</keyword>
<dbReference type="EC" id="2.7.7.65" evidence="1"/>
<dbReference type="NCBIfam" id="TIGR00254">
    <property type="entry name" value="GGDEF"/>
    <property type="match status" value="1"/>
</dbReference>
<dbReference type="Pfam" id="PF00990">
    <property type="entry name" value="GGDEF"/>
    <property type="match status" value="1"/>
</dbReference>
<comment type="catalytic activity">
    <reaction evidence="2">
        <text>2 GTP = 3',3'-c-di-GMP + 2 diphosphate</text>
        <dbReference type="Rhea" id="RHEA:24898"/>
        <dbReference type="ChEBI" id="CHEBI:33019"/>
        <dbReference type="ChEBI" id="CHEBI:37565"/>
        <dbReference type="ChEBI" id="CHEBI:58805"/>
        <dbReference type="EC" id="2.7.7.65"/>
    </reaction>
</comment>
<evidence type="ECO:0000259" key="5">
    <source>
        <dbReference type="PROSITE" id="PS50887"/>
    </source>
</evidence>
<evidence type="ECO:0000313" key="6">
    <source>
        <dbReference type="EMBL" id="NWC12267.1"/>
    </source>
</evidence>
<dbReference type="GO" id="GO:0052621">
    <property type="term" value="F:diguanylate cyclase activity"/>
    <property type="evidence" value="ECO:0007669"/>
    <property type="project" value="UniProtKB-EC"/>
</dbReference>
<dbReference type="PANTHER" id="PTHR45138:SF9">
    <property type="entry name" value="DIGUANYLATE CYCLASE DGCM-RELATED"/>
    <property type="match status" value="1"/>
</dbReference>
<reference evidence="6 7" key="1">
    <citation type="submission" date="2020-04" db="EMBL/GenBank/DDBJ databases">
        <title>Molecular characterization of pseudomonads from Agaricus bisporus reveal novel blotch 2 pathogens in Western Europe.</title>
        <authorList>
            <person name="Taparia T."/>
            <person name="Krijger M."/>
            <person name="Haynes E."/>
            <person name="Elpinstone J.G."/>
            <person name="Noble R."/>
            <person name="Van Der Wolf J."/>
        </authorList>
    </citation>
    <scope>NUCLEOTIDE SEQUENCE [LARGE SCALE GENOMIC DNA]</scope>
    <source>
        <strain evidence="6 7">IPO3738</strain>
    </source>
</reference>
<dbReference type="InterPro" id="IPR000160">
    <property type="entry name" value="GGDEF_dom"/>
</dbReference>
<dbReference type="Proteomes" id="UP000517547">
    <property type="component" value="Unassembled WGS sequence"/>
</dbReference>
<feature type="region of interest" description="Disordered" evidence="4">
    <location>
        <begin position="245"/>
        <end position="278"/>
    </location>
</feature>
<dbReference type="CDD" id="cd01949">
    <property type="entry name" value="GGDEF"/>
    <property type="match status" value="1"/>
</dbReference>
<sequence>MTASVTFAGAQDDAEPDLFKSETDALEHARSILALTEAEAPVYQQALADLTVHFERLMRETRRLIRRSDRAEREMNALNAQLQTLAHQLEYRATHDALTGVLNRGAVIDLTVQALQKTGAVMVVLDIDHFKQVNDEFGHPAGDAVIQGIVGCLRRVVGNGGFIGRVGGEEFTVLMPAGTLEEGLALAETLRDTIASHVFGQPVNRRITASFGVSASPVGTRFDSAYGLADAALYQAKRSGRNRVEAARADAAACTPEHAKEENPRPPLPVPDQKIEIG</sequence>
<dbReference type="GO" id="GO:0005886">
    <property type="term" value="C:plasma membrane"/>
    <property type="evidence" value="ECO:0007669"/>
    <property type="project" value="TreeGrafter"/>
</dbReference>
<proteinExistence type="predicted"/>
<feature type="coiled-coil region" evidence="3">
    <location>
        <begin position="54"/>
        <end position="88"/>
    </location>
</feature>
<organism evidence="6 7">
    <name type="scientific">Pseudomonas gingeri</name>
    <dbReference type="NCBI Taxonomy" id="117681"/>
    <lineage>
        <taxon>Bacteria</taxon>
        <taxon>Pseudomonadati</taxon>
        <taxon>Pseudomonadota</taxon>
        <taxon>Gammaproteobacteria</taxon>
        <taxon>Pseudomonadales</taxon>
        <taxon>Pseudomonadaceae</taxon>
        <taxon>Pseudomonas</taxon>
    </lineage>
</organism>
<evidence type="ECO:0000256" key="4">
    <source>
        <dbReference type="SAM" id="MobiDB-lite"/>
    </source>
</evidence>
<dbReference type="InterPro" id="IPR043128">
    <property type="entry name" value="Rev_trsase/Diguanyl_cyclase"/>
</dbReference>
<dbReference type="GO" id="GO:0043709">
    <property type="term" value="P:cell adhesion involved in single-species biofilm formation"/>
    <property type="evidence" value="ECO:0007669"/>
    <property type="project" value="TreeGrafter"/>
</dbReference>
<name>A0A7Y8CBT0_9PSED</name>
<dbReference type="InterPro" id="IPR050469">
    <property type="entry name" value="Diguanylate_Cyclase"/>
</dbReference>
<dbReference type="RefSeq" id="WP_017129483.1">
    <property type="nucleotide sequence ID" value="NZ_JACAOR010000011.1"/>
</dbReference>
<evidence type="ECO:0000256" key="1">
    <source>
        <dbReference type="ARBA" id="ARBA00012528"/>
    </source>
</evidence>
<dbReference type="SMART" id="SM00267">
    <property type="entry name" value="GGDEF"/>
    <property type="match status" value="1"/>
</dbReference>
<evidence type="ECO:0000313" key="7">
    <source>
        <dbReference type="Proteomes" id="UP000517547"/>
    </source>
</evidence>
<dbReference type="PROSITE" id="PS50887">
    <property type="entry name" value="GGDEF"/>
    <property type="match status" value="1"/>
</dbReference>
<evidence type="ECO:0000256" key="2">
    <source>
        <dbReference type="ARBA" id="ARBA00034247"/>
    </source>
</evidence>
<comment type="caution">
    <text evidence="6">The sequence shown here is derived from an EMBL/GenBank/DDBJ whole genome shotgun (WGS) entry which is preliminary data.</text>
</comment>
<dbReference type="GO" id="GO:1902201">
    <property type="term" value="P:negative regulation of bacterial-type flagellum-dependent cell motility"/>
    <property type="evidence" value="ECO:0007669"/>
    <property type="project" value="TreeGrafter"/>
</dbReference>
<dbReference type="GeneID" id="57662761"/>
<dbReference type="InterPro" id="IPR029787">
    <property type="entry name" value="Nucleotide_cyclase"/>
</dbReference>
<dbReference type="AlphaFoldDB" id="A0A7Y8CBT0"/>
<dbReference type="Gene3D" id="3.30.70.270">
    <property type="match status" value="1"/>
</dbReference>
<feature type="domain" description="GGDEF" evidence="5">
    <location>
        <begin position="118"/>
        <end position="249"/>
    </location>
</feature>
<dbReference type="EMBL" id="JACAQE010000001">
    <property type="protein sequence ID" value="NWC12267.1"/>
    <property type="molecule type" value="Genomic_DNA"/>
</dbReference>
<accession>A0A7Y8CBT0</accession>
<dbReference type="PANTHER" id="PTHR45138">
    <property type="entry name" value="REGULATORY COMPONENTS OF SENSORY TRANSDUCTION SYSTEM"/>
    <property type="match status" value="1"/>
</dbReference>
<dbReference type="SUPFAM" id="SSF55073">
    <property type="entry name" value="Nucleotide cyclase"/>
    <property type="match status" value="1"/>
</dbReference>
<gene>
    <name evidence="6" type="ORF">HX845_01280</name>
</gene>
<protein>
    <recommendedName>
        <fullName evidence="1">diguanylate cyclase</fullName>
        <ecNumber evidence="1">2.7.7.65</ecNumber>
    </recommendedName>
</protein>